<dbReference type="EMBL" id="CP092873">
    <property type="protein sequence ID" value="UYV73644.1"/>
    <property type="molecule type" value="Genomic_DNA"/>
</dbReference>
<evidence type="ECO:0000259" key="2">
    <source>
        <dbReference type="Pfam" id="PF00626"/>
    </source>
</evidence>
<dbReference type="Gene3D" id="3.40.20.10">
    <property type="entry name" value="Severin"/>
    <property type="match status" value="1"/>
</dbReference>
<accession>A0ABY6KYF1</accession>
<protein>
    <submittedName>
        <fullName evidence="3">FLII</fullName>
    </submittedName>
</protein>
<sequence>MMILDSGTQVFLWVGARCSEVEVKLAYRSAQVYVQSMRAKQPDSPRKLLLALKGKESRRFTKCFHGWGPHRTTIS</sequence>
<dbReference type="SUPFAM" id="SSF55753">
    <property type="entry name" value="Actin depolymerizing proteins"/>
    <property type="match status" value="1"/>
</dbReference>
<dbReference type="InterPro" id="IPR007122">
    <property type="entry name" value="Villin/Gelsolin"/>
</dbReference>
<dbReference type="InterPro" id="IPR007123">
    <property type="entry name" value="Gelsolin-like_dom"/>
</dbReference>
<evidence type="ECO:0000313" key="3">
    <source>
        <dbReference type="EMBL" id="UYV73644.1"/>
    </source>
</evidence>
<dbReference type="InterPro" id="IPR029006">
    <property type="entry name" value="ADF-H/Gelsolin-like_dom_sf"/>
</dbReference>
<dbReference type="PANTHER" id="PTHR11977:SF51">
    <property type="entry name" value="PROTEIN FLIGHTLESS-1 HOMOLOG"/>
    <property type="match status" value="1"/>
</dbReference>
<keyword evidence="4" id="KW-1185">Reference proteome</keyword>
<evidence type="ECO:0000256" key="1">
    <source>
        <dbReference type="ARBA" id="ARBA00022737"/>
    </source>
</evidence>
<feature type="domain" description="Gelsolin-like" evidence="2">
    <location>
        <begin position="2"/>
        <end position="41"/>
    </location>
</feature>
<keyword evidence="1" id="KW-0677">Repeat</keyword>
<dbReference type="Pfam" id="PF00626">
    <property type="entry name" value="Gelsolin"/>
    <property type="match status" value="1"/>
</dbReference>
<dbReference type="PANTHER" id="PTHR11977">
    <property type="entry name" value="VILLIN"/>
    <property type="match status" value="1"/>
</dbReference>
<proteinExistence type="predicted"/>
<organism evidence="3 4">
    <name type="scientific">Cordylochernes scorpioides</name>
    <dbReference type="NCBI Taxonomy" id="51811"/>
    <lineage>
        <taxon>Eukaryota</taxon>
        <taxon>Metazoa</taxon>
        <taxon>Ecdysozoa</taxon>
        <taxon>Arthropoda</taxon>
        <taxon>Chelicerata</taxon>
        <taxon>Arachnida</taxon>
        <taxon>Pseudoscorpiones</taxon>
        <taxon>Cheliferoidea</taxon>
        <taxon>Chernetidae</taxon>
        <taxon>Cordylochernes</taxon>
    </lineage>
</organism>
<reference evidence="3 4" key="1">
    <citation type="submission" date="2022-01" db="EMBL/GenBank/DDBJ databases">
        <title>A chromosomal length assembly of Cordylochernes scorpioides.</title>
        <authorList>
            <person name="Zeh D."/>
            <person name="Zeh J."/>
        </authorList>
    </citation>
    <scope>NUCLEOTIDE SEQUENCE [LARGE SCALE GENOMIC DNA]</scope>
    <source>
        <strain evidence="3">IN4F17</strain>
        <tissue evidence="3">Whole Body</tissue>
    </source>
</reference>
<evidence type="ECO:0000313" key="4">
    <source>
        <dbReference type="Proteomes" id="UP001235939"/>
    </source>
</evidence>
<dbReference type="Proteomes" id="UP001235939">
    <property type="component" value="Chromosome 11"/>
</dbReference>
<name>A0ABY6KYF1_9ARAC</name>
<gene>
    <name evidence="3" type="ORF">LAZ67_11000142</name>
</gene>